<name>A0AAV0S515_9ROSI</name>
<organism evidence="2 3">
    <name type="scientific">Linum tenue</name>
    <dbReference type="NCBI Taxonomy" id="586396"/>
    <lineage>
        <taxon>Eukaryota</taxon>
        <taxon>Viridiplantae</taxon>
        <taxon>Streptophyta</taxon>
        <taxon>Embryophyta</taxon>
        <taxon>Tracheophyta</taxon>
        <taxon>Spermatophyta</taxon>
        <taxon>Magnoliopsida</taxon>
        <taxon>eudicotyledons</taxon>
        <taxon>Gunneridae</taxon>
        <taxon>Pentapetalae</taxon>
        <taxon>rosids</taxon>
        <taxon>fabids</taxon>
        <taxon>Malpighiales</taxon>
        <taxon>Linaceae</taxon>
        <taxon>Linum</taxon>
    </lineage>
</organism>
<gene>
    <name evidence="2" type="ORF">LITE_LOCUS51574</name>
</gene>
<accession>A0AAV0S515</accession>
<keyword evidence="1" id="KW-1133">Transmembrane helix</keyword>
<keyword evidence="1" id="KW-0472">Membrane</keyword>
<keyword evidence="3" id="KW-1185">Reference proteome</keyword>
<dbReference type="EMBL" id="CAMGYJ010000011">
    <property type="protein sequence ID" value="CAI0628244.1"/>
    <property type="molecule type" value="Genomic_DNA"/>
</dbReference>
<evidence type="ECO:0000313" key="2">
    <source>
        <dbReference type="EMBL" id="CAI0628244.1"/>
    </source>
</evidence>
<dbReference type="Proteomes" id="UP001154282">
    <property type="component" value="Unassembled WGS sequence"/>
</dbReference>
<protein>
    <submittedName>
        <fullName evidence="2">Uncharacterized protein</fullName>
    </submittedName>
</protein>
<evidence type="ECO:0000256" key="1">
    <source>
        <dbReference type="SAM" id="Phobius"/>
    </source>
</evidence>
<proteinExistence type="predicted"/>
<reference evidence="2" key="1">
    <citation type="submission" date="2022-08" db="EMBL/GenBank/DDBJ databases">
        <authorList>
            <person name="Gutierrez-Valencia J."/>
        </authorList>
    </citation>
    <scope>NUCLEOTIDE SEQUENCE</scope>
</reference>
<feature type="transmembrane region" description="Helical" evidence="1">
    <location>
        <begin position="38"/>
        <end position="59"/>
    </location>
</feature>
<dbReference type="AlphaFoldDB" id="A0AAV0S515"/>
<comment type="caution">
    <text evidence="2">The sequence shown here is derived from an EMBL/GenBank/DDBJ whole genome shotgun (WGS) entry which is preliminary data.</text>
</comment>
<evidence type="ECO:0000313" key="3">
    <source>
        <dbReference type="Proteomes" id="UP001154282"/>
    </source>
</evidence>
<sequence>MQLLPTLEDATKVFSEQVNATIALLHPVHCTTERKVHLVFDMTTIPGFLIVAGLLYAVLKPGRAKPKIN</sequence>
<keyword evidence="1" id="KW-0812">Transmembrane</keyword>